<protein>
    <submittedName>
        <fullName evidence="3">Uncharacterized protein</fullName>
    </submittedName>
</protein>
<proteinExistence type="predicted"/>
<keyword evidence="4" id="KW-1185">Reference proteome</keyword>
<accession>A0A7R9C080</accession>
<keyword evidence="2" id="KW-0812">Transmembrane</keyword>
<evidence type="ECO:0000256" key="1">
    <source>
        <dbReference type="SAM" id="MobiDB-lite"/>
    </source>
</evidence>
<gene>
    <name evidence="3" type="ORF">NMOB1V02_LOCUS12488</name>
</gene>
<keyword evidence="2" id="KW-0472">Membrane</keyword>
<name>A0A7R9C080_9CRUS</name>
<dbReference type="Proteomes" id="UP000678499">
    <property type="component" value="Unassembled WGS sequence"/>
</dbReference>
<feature type="transmembrane region" description="Helical" evidence="2">
    <location>
        <begin position="20"/>
        <end position="37"/>
    </location>
</feature>
<feature type="region of interest" description="Disordered" evidence="1">
    <location>
        <begin position="318"/>
        <end position="339"/>
    </location>
</feature>
<sequence>MGLLELVASNIVSRIVRLMAFLRILVLLVVGVAAVGADCGPKDGVFVCRDVCGEEVRGACGYGRRVTFVGAALFLDCVRQADLKEVKLLSPTVCVGRRSEMDRVVTPWRWCEEVVPPEPEISTAAVPPVVDEPRPVAPTANLAVVHVPASKTPFVVRAPPSTQQSVVVAQEVPHVIKAPSSTPEVTVNIKHGVAHVEADVDPWTAMVLVFMGLGGAGATSLAVFLVWLVKFIRNKSLYMRELVQMLTPEDQQDPEAQPVVDLLGLEETDKPVKNVEKEEMSSYMRELVRMLTPEDQQDPEAQPVVDLLGLEEADKPVAEEKKEELVLEDSNPFKEMLNA</sequence>
<organism evidence="3">
    <name type="scientific">Notodromas monacha</name>
    <dbReference type="NCBI Taxonomy" id="399045"/>
    <lineage>
        <taxon>Eukaryota</taxon>
        <taxon>Metazoa</taxon>
        <taxon>Ecdysozoa</taxon>
        <taxon>Arthropoda</taxon>
        <taxon>Crustacea</taxon>
        <taxon>Oligostraca</taxon>
        <taxon>Ostracoda</taxon>
        <taxon>Podocopa</taxon>
        <taxon>Podocopida</taxon>
        <taxon>Cypridocopina</taxon>
        <taxon>Cypridoidea</taxon>
        <taxon>Cyprididae</taxon>
        <taxon>Notodromas</taxon>
    </lineage>
</organism>
<feature type="transmembrane region" description="Helical" evidence="2">
    <location>
        <begin position="203"/>
        <end position="229"/>
    </location>
</feature>
<reference evidence="3" key="1">
    <citation type="submission" date="2020-11" db="EMBL/GenBank/DDBJ databases">
        <authorList>
            <person name="Tran Van P."/>
        </authorList>
    </citation>
    <scope>NUCLEOTIDE SEQUENCE</scope>
</reference>
<dbReference type="EMBL" id="CAJPEX010010295">
    <property type="protein sequence ID" value="CAG0925038.1"/>
    <property type="molecule type" value="Genomic_DNA"/>
</dbReference>
<evidence type="ECO:0000313" key="4">
    <source>
        <dbReference type="Proteomes" id="UP000678499"/>
    </source>
</evidence>
<evidence type="ECO:0000313" key="3">
    <source>
        <dbReference type="EMBL" id="CAD7284886.1"/>
    </source>
</evidence>
<keyword evidence="2" id="KW-1133">Transmembrane helix</keyword>
<dbReference type="AlphaFoldDB" id="A0A7R9C080"/>
<dbReference type="EMBL" id="OA892332">
    <property type="protein sequence ID" value="CAD7284886.1"/>
    <property type="molecule type" value="Genomic_DNA"/>
</dbReference>
<evidence type="ECO:0000256" key="2">
    <source>
        <dbReference type="SAM" id="Phobius"/>
    </source>
</evidence>